<keyword evidence="6" id="KW-0238">DNA-binding</keyword>
<proteinExistence type="predicted"/>
<evidence type="ECO:0000313" key="12">
    <source>
        <dbReference type="Proteomes" id="UP000282076"/>
    </source>
</evidence>
<dbReference type="RefSeq" id="WP_120978265.1">
    <property type="nucleotide sequence ID" value="NZ_RBZM01000007.1"/>
</dbReference>
<keyword evidence="4" id="KW-0902">Two-component regulatory system</keyword>
<dbReference type="InterPro" id="IPR051552">
    <property type="entry name" value="HptR"/>
</dbReference>
<dbReference type="GO" id="GO:0005737">
    <property type="term" value="C:cytoplasm"/>
    <property type="evidence" value="ECO:0007669"/>
    <property type="project" value="UniProtKB-SubCell"/>
</dbReference>
<keyword evidence="2" id="KW-0963">Cytoplasm</keyword>
<evidence type="ECO:0000256" key="6">
    <source>
        <dbReference type="ARBA" id="ARBA00023125"/>
    </source>
</evidence>
<dbReference type="EMBL" id="RBZM01000007">
    <property type="protein sequence ID" value="RKP51566.1"/>
    <property type="molecule type" value="Genomic_DNA"/>
</dbReference>
<dbReference type="PANTHER" id="PTHR42713:SF3">
    <property type="entry name" value="TRANSCRIPTIONAL REGULATORY PROTEIN HPTR"/>
    <property type="match status" value="1"/>
</dbReference>
<evidence type="ECO:0000256" key="4">
    <source>
        <dbReference type="ARBA" id="ARBA00023012"/>
    </source>
</evidence>
<gene>
    <name evidence="11" type="ORF">D7Z26_17420</name>
</gene>
<comment type="caution">
    <text evidence="11">The sequence shown here is derived from an EMBL/GenBank/DDBJ whole genome shotgun (WGS) entry which is preliminary data.</text>
</comment>
<dbReference type="SMART" id="SM00448">
    <property type="entry name" value="REC"/>
    <property type="match status" value="1"/>
</dbReference>
<dbReference type="OrthoDB" id="1699at2"/>
<dbReference type="SUPFAM" id="SSF52172">
    <property type="entry name" value="CheY-like"/>
    <property type="match status" value="1"/>
</dbReference>
<dbReference type="CDD" id="cd17536">
    <property type="entry name" value="REC_YesN-like"/>
    <property type="match status" value="1"/>
</dbReference>
<sequence>MVKILIAEDEIRVREGLANFIHELGEPYRLVGTAANGEEALALMETEVPHILVTDIRMPRMDGLALLERVKRDYPSVVAVILSGYADFEYARQAIRFDVSDYLLKPLRKDKLEETLGRLAAESLQLPDAYRQMLHPQHKWDMPLMRLESKLLESLEIGDSLGLEQWGSRFLSEVRGRAGGSVVRVIPFLTDFAVSLRKRLSVIEGMEEQTEIFVNAIAEALQPEAELGQLEAGVMKALKDCSNTVSLVRRNLSPNILLQFRKILEENYRREITLQEIAQAIGVSQGHLSRMVSKELGNTFTDYLMALRMDKAGEILKMTELKVMDVAKRVGYDNPEYFTRLFKRHFGKTPLEYRSLPKGES</sequence>
<evidence type="ECO:0000256" key="7">
    <source>
        <dbReference type="ARBA" id="ARBA00023163"/>
    </source>
</evidence>
<name>A0A494XRT8_9BACL</name>
<dbReference type="InterPro" id="IPR020449">
    <property type="entry name" value="Tscrpt_reg_AraC-type_HTH"/>
</dbReference>
<evidence type="ECO:0000259" key="10">
    <source>
        <dbReference type="PROSITE" id="PS50110"/>
    </source>
</evidence>
<dbReference type="GO" id="GO:0043565">
    <property type="term" value="F:sequence-specific DNA binding"/>
    <property type="evidence" value="ECO:0007669"/>
    <property type="project" value="InterPro"/>
</dbReference>
<evidence type="ECO:0000256" key="2">
    <source>
        <dbReference type="ARBA" id="ARBA00022490"/>
    </source>
</evidence>
<dbReference type="Gene3D" id="3.40.50.2300">
    <property type="match status" value="1"/>
</dbReference>
<comment type="subcellular location">
    <subcellularLocation>
        <location evidence="1">Cytoplasm</location>
    </subcellularLocation>
</comment>
<dbReference type="Pfam" id="PF12833">
    <property type="entry name" value="HTH_18"/>
    <property type="match status" value="1"/>
</dbReference>
<keyword evidence="5" id="KW-0805">Transcription regulation</keyword>
<dbReference type="GO" id="GO:0000160">
    <property type="term" value="P:phosphorelay signal transduction system"/>
    <property type="evidence" value="ECO:0007669"/>
    <property type="project" value="UniProtKB-KW"/>
</dbReference>
<dbReference type="Pfam" id="PF00072">
    <property type="entry name" value="Response_reg"/>
    <property type="match status" value="1"/>
</dbReference>
<dbReference type="Gene3D" id="1.10.10.60">
    <property type="entry name" value="Homeodomain-like"/>
    <property type="match status" value="2"/>
</dbReference>
<accession>A0A494XRT8</accession>
<evidence type="ECO:0000256" key="1">
    <source>
        <dbReference type="ARBA" id="ARBA00004496"/>
    </source>
</evidence>
<dbReference type="InterPro" id="IPR018060">
    <property type="entry name" value="HTH_AraC"/>
</dbReference>
<dbReference type="SMART" id="SM00342">
    <property type="entry name" value="HTH_ARAC"/>
    <property type="match status" value="1"/>
</dbReference>
<organism evidence="11 12">
    <name type="scientific">Cohnella endophytica</name>
    <dbReference type="NCBI Taxonomy" id="2419778"/>
    <lineage>
        <taxon>Bacteria</taxon>
        <taxon>Bacillati</taxon>
        <taxon>Bacillota</taxon>
        <taxon>Bacilli</taxon>
        <taxon>Bacillales</taxon>
        <taxon>Paenibacillaceae</taxon>
        <taxon>Cohnella</taxon>
    </lineage>
</organism>
<dbReference type="InterPro" id="IPR009057">
    <property type="entry name" value="Homeodomain-like_sf"/>
</dbReference>
<evidence type="ECO:0000256" key="5">
    <source>
        <dbReference type="ARBA" id="ARBA00023015"/>
    </source>
</evidence>
<dbReference type="GO" id="GO:0003700">
    <property type="term" value="F:DNA-binding transcription factor activity"/>
    <property type="evidence" value="ECO:0007669"/>
    <property type="project" value="InterPro"/>
</dbReference>
<dbReference type="InterPro" id="IPR011006">
    <property type="entry name" value="CheY-like_superfamily"/>
</dbReference>
<evidence type="ECO:0000313" key="11">
    <source>
        <dbReference type="EMBL" id="RKP51566.1"/>
    </source>
</evidence>
<evidence type="ECO:0000259" key="9">
    <source>
        <dbReference type="PROSITE" id="PS01124"/>
    </source>
</evidence>
<dbReference type="PANTHER" id="PTHR42713">
    <property type="entry name" value="HISTIDINE KINASE-RELATED"/>
    <property type="match status" value="1"/>
</dbReference>
<dbReference type="InterPro" id="IPR001789">
    <property type="entry name" value="Sig_transdc_resp-reg_receiver"/>
</dbReference>
<evidence type="ECO:0000256" key="3">
    <source>
        <dbReference type="ARBA" id="ARBA00022553"/>
    </source>
</evidence>
<protein>
    <submittedName>
        <fullName evidence="11">Response regulator</fullName>
    </submittedName>
</protein>
<keyword evidence="12" id="KW-1185">Reference proteome</keyword>
<dbReference type="PROSITE" id="PS50110">
    <property type="entry name" value="RESPONSE_REGULATORY"/>
    <property type="match status" value="1"/>
</dbReference>
<feature type="modified residue" description="4-aspartylphosphate" evidence="8">
    <location>
        <position position="55"/>
    </location>
</feature>
<dbReference type="SUPFAM" id="SSF46689">
    <property type="entry name" value="Homeodomain-like"/>
    <property type="match status" value="2"/>
</dbReference>
<dbReference type="Proteomes" id="UP000282076">
    <property type="component" value="Unassembled WGS sequence"/>
</dbReference>
<keyword evidence="3 8" id="KW-0597">Phosphoprotein</keyword>
<feature type="domain" description="HTH araC/xylS-type" evidence="9">
    <location>
        <begin position="258"/>
        <end position="356"/>
    </location>
</feature>
<dbReference type="PRINTS" id="PR00032">
    <property type="entry name" value="HTHARAC"/>
</dbReference>
<dbReference type="PROSITE" id="PS01124">
    <property type="entry name" value="HTH_ARAC_FAMILY_2"/>
    <property type="match status" value="1"/>
</dbReference>
<keyword evidence="7" id="KW-0804">Transcription</keyword>
<evidence type="ECO:0000256" key="8">
    <source>
        <dbReference type="PROSITE-ProRule" id="PRU00169"/>
    </source>
</evidence>
<dbReference type="AlphaFoldDB" id="A0A494XRT8"/>
<feature type="domain" description="Response regulatory" evidence="10">
    <location>
        <begin position="3"/>
        <end position="120"/>
    </location>
</feature>
<reference evidence="11 12" key="1">
    <citation type="submission" date="2018-10" db="EMBL/GenBank/DDBJ databases">
        <title>Cohnella sp. M2MS4P-1, whole genome shotgun sequence.</title>
        <authorList>
            <person name="Tuo L."/>
        </authorList>
    </citation>
    <scope>NUCLEOTIDE SEQUENCE [LARGE SCALE GENOMIC DNA]</scope>
    <source>
        <strain evidence="11 12">M2MS4P-1</strain>
    </source>
</reference>